<reference evidence="4" key="1">
    <citation type="journal article" date="2023" name="Commun. Biol.">
        <title>Genome analysis of Parmales, the sister group of diatoms, reveals the evolutionary specialization of diatoms from phago-mixotrophs to photoautotrophs.</title>
        <authorList>
            <person name="Ban H."/>
            <person name="Sato S."/>
            <person name="Yoshikawa S."/>
            <person name="Yamada K."/>
            <person name="Nakamura Y."/>
            <person name="Ichinomiya M."/>
            <person name="Sato N."/>
            <person name="Blanc-Mathieu R."/>
            <person name="Endo H."/>
            <person name="Kuwata A."/>
            <person name="Ogata H."/>
        </authorList>
    </citation>
    <scope>NUCLEOTIDE SEQUENCE [LARGE SCALE GENOMIC DNA]</scope>
</reference>
<keyword evidence="2" id="KW-0472">Membrane</keyword>
<feature type="compositionally biased region" description="Basic and acidic residues" evidence="1">
    <location>
        <begin position="212"/>
        <end position="222"/>
    </location>
</feature>
<evidence type="ECO:0000256" key="1">
    <source>
        <dbReference type="SAM" id="MobiDB-lite"/>
    </source>
</evidence>
<keyword evidence="2" id="KW-1133">Transmembrane helix</keyword>
<name>A0A9W7AAV0_9STRA</name>
<sequence>MSWEEARKAPWKNLNSVETVSKRRLKASNPAPAAGASTSTPTAASGSPPKPIVKAQPKILGIIPIAREFTWGELGRNVLFGVSVGGITGIAFGFMDGMKQVQESQSLKSLSNNAKGSYIMRGCGTTGMAFAGFFSGFHALKYGLRTAFDTGDYTQIGVGGLAALGGLGYLPVYRRLLPYGVMLIAMDSFNLLFREEEGRAKGIRPDGTVAGDSKETKYEDDA</sequence>
<dbReference type="AlphaFoldDB" id="A0A9W7AAV0"/>
<feature type="transmembrane region" description="Helical" evidence="2">
    <location>
        <begin position="118"/>
        <end position="140"/>
    </location>
</feature>
<gene>
    <name evidence="3" type="ORF">TL16_g04349</name>
</gene>
<dbReference type="EMBL" id="BLQM01000119">
    <property type="protein sequence ID" value="GMH66067.1"/>
    <property type="molecule type" value="Genomic_DNA"/>
</dbReference>
<protein>
    <submittedName>
        <fullName evidence="3">Uncharacterized protein</fullName>
    </submittedName>
</protein>
<comment type="caution">
    <text evidence="3">The sequence shown here is derived from an EMBL/GenBank/DDBJ whole genome shotgun (WGS) entry which is preliminary data.</text>
</comment>
<keyword evidence="2" id="KW-0812">Transmembrane</keyword>
<evidence type="ECO:0000313" key="3">
    <source>
        <dbReference type="EMBL" id="GMH66067.1"/>
    </source>
</evidence>
<proteinExistence type="predicted"/>
<feature type="region of interest" description="Disordered" evidence="1">
    <location>
        <begin position="20"/>
        <end position="50"/>
    </location>
</feature>
<accession>A0A9W7AAV0</accession>
<evidence type="ECO:0000256" key="2">
    <source>
        <dbReference type="SAM" id="Phobius"/>
    </source>
</evidence>
<evidence type="ECO:0000313" key="4">
    <source>
        <dbReference type="Proteomes" id="UP001162640"/>
    </source>
</evidence>
<organism evidence="3 4">
    <name type="scientific">Triparma laevis f. inornata</name>
    <dbReference type="NCBI Taxonomy" id="1714386"/>
    <lineage>
        <taxon>Eukaryota</taxon>
        <taxon>Sar</taxon>
        <taxon>Stramenopiles</taxon>
        <taxon>Ochrophyta</taxon>
        <taxon>Bolidophyceae</taxon>
        <taxon>Parmales</taxon>
        <taxon>Triparmaceae</taxon>
        <taxon>Triparma</taxon>
    </lineage>
</organism>
<feature type="transmembrane region" description="Helical" evidence="2">
    <location>
        <begin position="152"/>
        <end position="170"/>
    </location>
</feature>
<feature type="compositionally biased region" description="Low complexity" evidence="1">
    <location>
        <begin position="27"/>
        <end position="47"/>
    </location>
</feature>
<dbReference type="Proteomes" id="UP001162640">
    <property type="component" value="Unassembled WGS sequence"/>
</dbReference>
<feature type="region of interest" description="Disordered" evidence="1">
    <location>
        <begin position="202"/>
        <end position="222"/>
    </location>
</feature>